<gene>
    <name evidence="3" type="ORF">O3W52_12000</name>
</gene>
<dbReference type="Proteomes" id="UP001079430">
    <property type="component" value="Unassembled WGS sequence"/>
</dbReference>
<keyword evidence="4" id="KW-1185">Reference proteome</keyword>
<evidence type="ECO:0000313" key="4">
    <source>
        <dbReference type="Proteomes" id="UP001079430"/>
    </source>
</evidence>
<proteinExistence type="inferred from homology"/>
<name>A0ABT4KHD7_9HYPH</name>
<dbReference type="Pfam" id="PF08327">
    <property type="entry name" value="AHSA1"/>
    <property type="match status" value="1"/>
</dbReference>
<sequence>MTDRIQKSIEMDAPVEKVWHALTDHTAFGEWFRVRLDEPFAVGKETTGEMTYPGHEGTKWRSVTERMEAPTLFSFRWPHAENPDADLSTSPTTLVEFRLEPTGKGTRLTIVESGFETLPEDRRMEALRGNEGGWEIQAGNIKAYVEA</sequence>
<dbReference type="InterPro" id="IPR013538">
    <property type="entry name" value="ASHA1/2-like_C"/>
</dbReference>
<evidence type="ECO:0000313" key="3">
    <source>
        <dbReference type="EMBL" id="MCZ4090766.1"/>
    </source>
</evidence>
<dbReference type="CDD" id="cd08898">
    <property type="entry name" value="SRPBCC_CalC_Aha1-like_5"/>
    <property type="match status" value="1"/>
</dbReference>
<evidence type="ECO:0000256" key="1">
    <source>
        <dbReference type="ARBA" id="ARBA00006817"/>
    </source>
</evidence>
<comment type="caution">
    <text evidence="3">The sequence shown here is derived from an EMBL/GenBank/DDBJ whole genome shotgun (WGS) entry which is preliminary data.</text>
</comment>
<dbReference type="SUPFAM" id="SSF55961">
    <property type="entry name" value="Bet v1-like"/>
    <property type="match status" value="1"/>
</dbReference>
<dbReference type="InterPro" id="IPR023393">
    <property type="entry name" value="START-like_dom_sf"/>
</dbReference>
<dbReference type="EMBL" id="JAPVOI010000004">
    <property type="protein sequence ID" value="MCZ4090766.1"/>
    <property type="molecule type" value="Genomic_DNA"/>
</dbReference>
<dbReference type="Gene3D" id="3.30.530.20">
    <property type="match status" value="1"/>
</dbReference>
<reference evidence="3" key="1">
    <citation type="submission" date="2022-10" db="EMBL/GenBank/DDBJ databases">
        <title>Whole genome sequencing of three plant growth promoting bacteria isolated from Vachellia tortilis subsp. raddiana in Morocco.</title>
        <authorList>
            <person name="Hnini M."/>
            <person name="Zouagui R."/>
            <person name="Zouagui H."/>
            <person name="Chemao Elfihri M.-W."/>
            <person name="Ibrahimi A."/>
            <person name="Sbabou L."/>
            <person name="Aurag J."/>
        </authorList>
    </citation>
    <scope>NUCLEOTIDE SEQUENCE</scope>
    <source>
        <strain evidence="3">LMR678</strain>
    </source>
</reference>
<comment type="similarity">
    <text evidence="1">Belongs to the AHA1 family.</text>
</comment>
<evidence type="ECO:0000259" key="2">
    <source>
        <dbReference type="Pfam" id="PF08327"/>
    </source>
</evidence>
<accession>A0ABT4KHD7</accession>
<dbReference type="RefSeq" id="WP_269279493.1">
    <property type="nucleotide sequence ID" value="NZ_JAPVOI010000004.1"/>
</dbReference>
<organism evidence="3 4">
    <name type="scientific">Sinorhizobium psoraleae</name>
    <dbReference type="NCBI Taxonomy" id="520838"/>
    <lineage>
        <taxon>Bacteria</taxon>
        <taxon>Pseudomonadati</taxon>
        <taxon>Pseudomonadota</taxon>
        <taxon>Alphaproteobacteria</taxon>
        <taxon>Hyphomicrobiales</taxon>
        <taxon>Rhizobiaceae</taxon>
        <taxon>Sinorhizobium/Ensifer group</taxon>
        <taxon>Sinorhizobium</taxon>
    </lineage>
</organism>
<feature type="domain" description="Activator of Hsp90 ATPase homologue 1/2-like C-terminal" evidence="2">
    <location>
        <begin position="12"/>
        <end position="146"/>
    </location>
</feature>
<protein>
    <submittedName>
        <fullName evidence="3">SRPBCC family protein</fullName>
    </submittedName>
</protein>